<accession>A0ABW4LLA6</accession>
<dbReference type="Pfam" id="PF13279">
    <property type="entry name" value="4HBT_2"/>
    <property type="match status" value="1"/>
</dbReference>
<dbReference type="InterPro" id="IPR029069">
    <property type="entry name" value="HotDog_dom_sf"/>
</dbReference>
<evidence type="ECO:0000313" key="3">
    <source>
        <dbReference type="EMBL" id="MFD1735980.1"/>
    </source>
</evidence>
<dbReference type="InterPro" id="IPR050563">
    <property type="entry name" value="4-hydroxybenzoyl-CoA_TE"/>
</dbReference>
<evidence type="ECO:0000256" key="1">
    <source>
        <dbReference type="ARBA" id="ARBA00005953"/>
    </source>
</evidence>
<keyword evidence="2 3" id="KW-0378">Hydrolase</keyword>
<evidence type="ECO:0000256" key="2">
    <source>
        <dbReference type="ARBA" id="ARBA00022801"/>
    </source>
</evidence>
<dbReference type="EMBL" id="JBHUEM010000004">
    <property type="protein sequence ID" value="MFD1735980.1"/>
    <property type="molecule type" value="Genomic_DNA"/>
</dbReference>
<dbReference type="CDD" id="cd00586">
    <property type="entry name" value="4HBT"/>
    <property type="match status" value="1"/>
</dbReference>
<evidence type="ECO:0000313" key="4">
    <source>
        <dbReference type="Proteomes" id="UP001597214"/>
    </source>
</evidence>
<comment type="similarity">
    <text evidence="1">Belongs to the 4-hydroxybenzoyl-CoA thioesterase family.</text>
</comment>
<comment type="caution">
    <text evidence="3">The sequence shown here is derived from an EMBL/GenBank/DDBJ whole genome shotgun (WGS) entry which is preliminary data.</text>
</comment>
<proteinExistence type="inferred from homology"/>
<dbReference type="PIRSF" id="PIRSF003230">
    <property type="entry name" value="YbgC"/>
    <property type="match status" value="1"/>
</dbReference>
<reference evidence="4" key="1">
    <citation type="journal article" date="2019" name="Int. J. Syst. Evol. Microbiol.">
        <title>The Global Catalogue of Microorganisms (GCM) 10K type strain sequencing project: providing services to taxonomists for standard genome sequencing and annotation.</title>
        <authorList>
            <consortium name="The Broad Institute Genomics Platform"/>
            <consortium name="The Broad Institute Genome Sequencing Center for Infectious Disease"/>
            <person name="Wu L."/>
            <person name="Ma J."/>
        </authorList>
    </citation>
    <scope>NUCLEOTIDE SEQUENCE [LARGE SCALE GENOMIC DNA]</scope>
    <source>
        <strain evidence="4">CCUG 49339</strain>
    </source>
</reference>
<gene>
    <name evidence="3" type="ORF">ACFSCX_05315</name>
</gene>
<sequence length="162" mass="19068">MKKASYIEDIHKWETGFSYSYPIKVRFCETDMFGHVNNTTIFTYFEEARIEFFKSIGLMQEWMNGNSELIPVVADLQCDYLAQTFFDETLLVFVKIQKIGRSSLDLHYMCKKENGIVAFTGRGTIVQINKKTGKACEWNEKWVAQFKQHMLQKSDEEILQKY</sequence>
<dbReference type="InterPro" id="IPR006684">
    <property type="entry name" value="YbgC/YbaW"/>
</dbReference>
<protein>
    <submittedName>
        <fullName evidence="3">Acyl-CoA thioesterase</fullName>
        <ecNumber evidence="3">3.1.2.-</ecNumber>
    </submittedName>
</protein>
<dbReference type="Gene3D" id="3.10.129.10">
    <property type="entry name" value="Hotdog Thioesterase"/>
    <property type="match status" value="1"/>
</dbReference>
<dbReference type="PANTHER" id="PTHR31793">
    <property type="entry name" value="4-HYDROXYBENZOYL-COA THIOESTERASE FAMILY MEMBER"/>
    <property type="match status" value="1"/>
</dbReference>
<dbReference type="EC" id="3.1.2.-" evidence="3"/>
<dbReference type="Proteomes" id="UP001597214">
    <property type="component" value="Unassembled WGS sequence"/>
</dbReference>
<organism evidence="3 4">
    <name type="scientific">Bacillus salitolerans</name>
    <dbReference type="NCBI Taxonomy" id="1437434"/>
    <lineage>
        <taxon>Bacteria</taxon>
        <taxon>Bacillati</taxon>
        <taxon>Bacillota</taxon>
        <taxon>Bacilli</taxon>
        <taxon>Bacillales</taxon>
        <taxon>Bacillaceae</taxon>
        <taxon>Bacillus</taxon>
    </lineage>
</organism>
<name>A0ABW4LLA6_9BACI</name>
<dbReference type="PANTHER" id="PTHR31793:SF24">
    <property type="entry name" value="LONG-CHAIN ACYL-COA THIOESTERASE FADM"/>
    <property type="match status" value="1"/>
</dbReference>
<dbReference type="SUPFAM" id="SSF54637">
    <property type="entry name" value="Thioesterase/thiol ester dehydrase-isomerase"/>
    <property type="match status" value="1"/>
</dbReference>
<dbReference type="RefSeq" id="WP_377927118.1">
    <property type="nucleotide sequence ID" value="NZ_JBHUEM010000004.1"/>
</dbReference>
<dbReference type="GO" id="GO:0016787">
    <property type="term" value="F:hydrolase activity"/>
    <property type="evidence" value="ECO:0007669"/>
    <property type="project" value="UniProtKB-KW"/>
</dbReference>
<keyword evidence="4" id="KW-1185">Reference proteome</keyword>